<protein>
    <recommendedName>
        <fullName evidence="4">Imelysin-like domain-containing protein</fullName>
    </recommendedName>
</protein>
<comment type="caution">
    <text evidence="2">The sequence shown here is derived from an EMBL/GenBank/DDBJ whole genome shotgun (WGS) entry which is preliminary data.</text>
</comment>
<dbReference type="AlphaFoldDB" id="A0A0R2PLL6"/>
<keyword evidence="1" id="KW-0732">Signal</keyword>
<evidence type="ECO:0008006" key="4">
    <source>
        <dbReference type="Google" id="ProtNLM"/>
    </source>
</evidence>
<evidence type="ECO:0000313" key="3">
    <source>
        <dbReference type="Proteomes" id="UP000050874"/>
    </source>
</evidence>
<name>A0A0R2PLL6_9GAMM</name>
<evidence type="ECO:0000256" key="1">
    <source>
        <dbReference type="SAM" id="SignalP"/>
    </source>
</evidence>
<feature type="chain" id="PRO_5006586859" description="Imelysin-like domain-containing protein" evidence="1">
    <location>
        <begin position="21"/>
        <end position="231"/>
    </location>
</feature>
<evidence type="ECO:0000313" key="2">
    <source>
        <dbReference type="EMBL" id="KRO39007.1"/>
    </source>
</evidence>
<sequence length="231" mass="25393">MNKIKLFLILSIFFNVATIAEGAFTTVMVSAKDTSKYIEAVKSNTALYETIGADAAGYCETISGRDYAGQLMMWSAYSDVTSAIKGASKYDPSKASKQMANMREFKYGTTWAPLKPFPRLDPGYERAMRLKISQANLPAFIAGITKLEKEIQDAGHDTFMNGLFIALGGGTYEADTLYLKSITSNVDTHGAVIDDYFSGAAWGVTYREVTALISEIVNDQFEVCEQFYTAN</sequence>
<dbReference type="Proteomes" id="UP000050874">
    <property type="component" value="Unassembled WGS sequence"/>
</dbReference>
<dbReference type="EMBL" id="LIAV01000254">
    <property type="protein sequence ID" value="KRO39007.1"/>
    <property type="molecule type" value="Genomic_DNA"/>
</dbReference>
<organism evidence="2 3">
    <name type="scientific">SAR86 cluster bacterium BACL1 MAG-120920-bin57</name>
    <dbReference type="NCBI Taxonomy" id="1655571"/>
    <lineage>
        <taxon>Bacteria</taxon>
        <taxon>Pseudomonadati</taxon>
        <taxon>Pseudomonadota</taxon>
        <taxon>Gammaproteobacteria</taxon>
        <taxon>SAR86 cluster</taxon>
    </lineage>
</organism>
<feature type="signal peptide" evidence="1">
    <location>
        <begin position="1"/>
        <end position="20"/>
    </location>
</feature>
<accession>A0A0R2PLL6</accession>
<gene>
    <name evidence="2" type="ORF">ABR63_00420</name>
</gene>
<proteinExistence type="predicted"/>
<reference evidence="3" key="1">
    <citation type="submission" date="2015-10" db="EMBL/GenBank/DDBJ databases">
        <title>Metagenome-Assembled Genomes uncover a global brackish microbiome.</title>
        <authorList>
            <person name="Hugerth L.W."/>
            <person name="Larsson J."/>
            <person name="Alneberg J."/>
            <person name="Lindh M.V."/>
            <person name="Legrand C."/>
            <person name="Pinhassi J."/>
            <person name="Andersson A."/>
        </authorList>
    </citation>
    <scope>NUCLEOTIDE SEQUENCE [LARGE SCALE GENOMIC DNA]</scope>
</reference>